<dbReference type="PROSITE" id="PS50108">
    <property type="entry name" value="CRIB"/>
    <property type="match status" value="1"/>
</dbReference>
<dbReference type="Pfam" id="PF00069">
    <property type="entry name" value="Pkinase"/>
    <property type="match status" value="1"/>
</dbReference>
<feature type="region of interest" description="Disordered" evidence="13">
    <location>
        <begin position="419"/>
        <end position="503"/>
    </location>
</feature>
<keyword evidence="5" id="KW-0723">Serine/threonine-protein kinase</keyword>
<feature type="region of interest" description="Disordered" evidence="13">
    <location>
        <begin position="588"/>
        <end position="643"/>
    </location>
</feature>
<reference evidence="16 17" key="1">
    <citation type="journal article" date="2011" name="J. Gen. Appl. Microbiol.">
        <title>Draft genome sequencing of the enigmatic basidiomycete Mixia osmundae.</title>
        <authorList>
            <person name="Nishida H."/>
            <person name="Nagatsuka Y."/>
            <person name="Sugiyama J."/>
        </authorList>
    </citation>
    <scope>NUCLEOTIDE SEQUENCE [LARGE SCALE GENOMIC DNA]</scope>
    <source>
        <strain evidence="17">CBS 9802 / IAM 14324 / JCM 22182 / KY 12970</strain>
    </source>
</reference>
<dbReference type="OMA" id="WIRNIDM"/>
<dbReference type="SMART" id="SM00285">
    <property type="entry name" value="PBD"/>
    <property type="match status" value="1"/>
</dbReference>
<dbReference type="InterPro" id="IPR008271">
    <property type="entry name" value="Ser/Thr_kinase_AS"/>
</dbReference>
<feature type="compositionally biased region" description="Polar residues" evidence="13">
    <location>
        <begin position="475"/>
        <end position="485"/>
    </location>
</feature>
<organism evidence="16 17">
    <name type="scientific">Mixia osmundae (strain CBS 9802 / IAM 14324 / JCM 22182 / KY 12970)</name>
    <dbReference type="NCBI Taxonomy" id="764103"/>
    <lineage>
        <taxon>Eukaryota</taxon>
        <taxon>Fungi</taxon>
        <taxon>Dikarya</taxon>
        <taxon>Basidiomycota</taxon>
        <taxon>Pucciniomycotina</taxon>
        <taxon>Mixiomycetes</taxon>
        <taxon>Mixiales</taxon>
        <taxon>Mixiaceae</taxon>
        <taxon>Mixia</taxon>
    </lineage>
</organism>
<feature type="compositionally biased region" description="Basic and acidic residues" evidence="13">
    <location>
        <begin position="846"/>
        <end position="856"/>
    </location>
</feature>
<feature type="domain" description="Protein kinase" evidence="14">
    <location>
        <begin position="877"/>
        <end position="1128"/>
    </location>
</feature>
<evidence type="ECO:0000256" key="8">
    <source>
        <dbReference type="ARBA" id="ARBA00022777"/>
    </source>
</evidence>
<evidence type="ECO:0000313" key="17">
    <source>
        <dbReference type="Proteomes" id="UP000009131"/>
    </source>
</evidence>
<gene>
    <name evidence="16" type="primary">Mo01429</name>
    <name evidence="16" type="ORF">E5Q_01429</name>
</gene>
<evidence type="ECO:0000256" key="13">
    <source>
        <dbReference type="SAM" id="MobiDB-lite"/>
    </source>
</evidence>
<comment type="subcellular location">
    <subcellularLocation>
        <location evidence="1">Cytoplasm</location>
    </subcellularLocation>
</comment>
<evidence type="ECO:0000256" key="11">
    <source>
        <dbReference type="ARBA" id="ARBA00048679"/>
    </source>
</evidence>
<feature type="region of interest" description="Disordered" evidence="13">
    <location>
        <begin position="272"/>
        <end position="305"/>
    </location>
</feature>
<feature type="domain" description="CRIB" evidence="15">
    <location>
        <begin position="668"/>
        <end position="681"/>
    </location>
</feature>
<dbReference type="FunFam" id="3.30.200.20:FF:000385">
    <property type="entry name" value="Non-specific serine/threonine protein kinase"/>
    <property type="match status" value="1"/>
</dbReference>
<reference evidence="16 17" key="2">
    <citation type="journal article" date="2012" name="Open Biol.">
        <title>Characteristics of nucleosomes and linker DNA regions on the genome of the basidiomycete Mixia osmundae revealed by mono- and dinucleosome mapping.</title>
        <authorList>
            <person name="Nishida H."/>
            <person name="Kondo S."/>
            <person name="Matsumoto T."/>
            <person name="Suzuki Y."/>
            <person name="Yoshikawa H."/>
            <person name="Taylor T.D."/>
            <person name="Sugiyama J."/>
        </authorList>
    </citation>
    <scope>NUCLEOTIDE SEQUENCE [LARGE SCALE GENOMIC DNA]</scope>
    <source>
        <strain evidence="17">CBS 9802 / IAM 14324 / JCM 22182 / KY 12970</strain>
    </source>
</reference>
<dbReference type="Pfam" id="PF00786">
    <property type="entry name" value="PBD"/>
    <property type="match status" value="1"/>
</dbReference>
<feature type="region of interest" description="Disordered" evidence="13">
    <location>
        <begin position="750"/>
        <end position="856"/>
    </location>
</feature>
<dbReference type="PANTHER" id="PTHR45832">
    <property type="entry name" value="SERINE/THREONINE-PROTEIN KINASE SAMKA-RELATED-RELATED"/>
    <property type="match status" value="1"/>
</dbReference>
<dbReference type="GO" id="GO:0030447">
    <property type="term" value="P:filamentous growth"/>
    <property type="evidence" value="ECO:0007669"/>
    <property type="project" value="UniProtKB-ARBA"/>
</dbReference>
<dbReference type="FunFam" id="1.10.510.10:FF:000011">
    <property type="entry name" value="Non-specific serine/threonine protein kinase"/>
    <property type="match status" value="1"/>
</dbReference>
<feature type="compositionally biased region" description="Low complexity" evidence="13">
    <location>
        <begin position="457"/>
        <end position="474"/>
    </location>
</feature>
<dbReference type="Gene3D" id="3.90.810.10">
    <property type="entry name" value="CRIB domain"/>
    <property type="match status" value="1"/>
</dbReference>
<dbReference type="RefSeq" id="XP_014565092.1">
    <property type="nucleotide sequence ID" value="XM_014709606.1"/>
</dbReference>
<comment type="similarity">
    <text evidence="2">Belongs to the protein kinase superfamily. STE Ser/Thr protein kinase family. STE20 subfamily.</text>
</comment>
<keyword evidence="9 12" id="KW-0067">ATP-binding</keyword>
<dbReference type="InterPro" id="IPR000719">
    <property type="entry name" value="Prot_kinase_dom"/>
</dbReference>
<evidence type="ECO:0000256" key="6">
    <source>
        <dbReference type="ARBA" id="ARBA00022679"/>
    </source>
</evidence>
<evidence type="ECO:0000256" key="10">
    <source>
        <dbReference type="ARBA" id="ARBA00047899"/>
    </source>
</evidence>
<dbReference type="GO" id="GO:0106310">
    <property type="term" value="F:protein serine kinase activity"/>
    <property type="evidence" value="ECO:0007669"/>
    <property type="project" value="RHEA"/>
</dbReference>
<evidence type="ECO:0000256" key="3">
    <source>
        <dbReference type="ARBA" id="ARBA00012513"/>
    </source>
</evidence>
<dbReference type="Gene3D" id="3.30.200.20">
    <property type="entry name" value="Phosphorylase Kinase, domain 1"/>
    <property type="match status" value="1"/>
</dbReference>
<dbReference type="InterPro" id="IPR051931">
    <property type="entry name" value="PAK3-like"/>
</dbReference>
<dbReference type="PROSITE" id="PS50011">
    <property type="entry name" value="PROTEIN_KINASE_DOM"/>
    <property type="match status" value="1"/>
</dbReference>
<name>G7DW87_MIXOS</name>
<keyword evidence="8" id="KW-0418">Kinase</keyword>
<dbReference type="InterPro" id="IPR000095">
    <property type="entry name" value="CRIB_dom"/>
</dbReference>
<dbReference type="CDD" id="cd06614">
    <property type="entry name" value="STKc_PAK"/>
    <property type="match status" value="1"/>
</dbReference>
<dbReference type="InParanoid" id="G7DW87"/>
<dbReference type="EC" id="2.7.11.1" evidence="3"/>
<dbReference type="InterPro" id="IPR017441">
    <property type="entry name" value="Protein_kinase_ATP_BS"/>
</dbReference>
<dbReference type="Gene3D" id="1.10.510.10">
    <property type="entry name" value="Transferase(Phosphotransferase) domain 1"/>
    <property type="match status" value="1"/>
</dbReference>
<dbReference type="HOGENOM" id="CLU_276355_0_0_1"/>
<dbReference type="STRING" id="764103.G7DW87"/>
<evidence type="ECO:0000259" key="15">
    <source>
        <dbReference type="PROSITE" id="PS50108"/>
    </source>
</evidence>
<comment type="catalytic activity">
    <reaction evidence="11">
        <text>L-seryl-[protein] + ATP = O-phospho-L-seryl-[protein] + ADP + H(+)</text>
        <dbReference type="Rhea" id="RHEA:17989"/>
        <dbReference type="Rhea" id="RHEA-COMP:9863"/>
        <dbReference type="Rhea" id="RHEA-COMP:11604"/>
        <dbReference type="ChEBI" id="CHEBI:15378"/>
        <dbReference type="ChEBI" id="CHEBI:29999"/>
        <dbReference type="ChEBI" id="CHEBI:30616"/>
        <dbReference type="ChEBI" id="CHEBI:83421"/>
        <dbReference type="ChEBI" id="CHEBI:456216"/>
        <dbReference type="EC" id="2.7.11.1"/>
    </reaction>
</comment>
<evidence type="ECO:0000256" key="12">
    <source>
        <dbReference type="PROSITE-ProRule" id="PRU10141"/>
    </source>
</evidence>
<protein>
    <recommendedName>
        <fullName evidence="3">non-specific serine/threonine protein kinase</fullName>
        <ecNumber evidence="3">2.7.11.1</ecNumber>
    </recommendedName>
</protein>
<sequence length="1152" mass="122975">MSTSPSLTSPLSFASSASHESTPQTSSSCSTTPPPEFDLWLTHQWSNAIWADSDAQSLNSDTTVRRNGPANNDDDAQSFTILSAACVHIGPVTWAGKIRKTRSLASLDTAHRVSGAIKRPITRWLKSPRSTDAFPRNLAANIAPSPALLTPDRALTNRISQSSSTYSVKRLTLDEPLPDNVAATVTPSTAAPLAAPVTLDRSPDPPGITTPSKLRTRRLSNALRRTLSGSLTSRNDVDSYSSALRLSRSLTYLKSPEIVPPVPIPPASLLVSATTPVPSSPKSARFASAEPTLAPVTESNSPSAPPGDITMSVILGWYQAGTEPVSPTRRARISSVASQAVTSESSAGYESVRNSYEPELYTAESRASSSGHASPAITGSFVAARRAPLPPTPANAPGTAISTPEAAAAEWDIGSENNATALESPQVGVPKRSSISSAQRSSYIAGSRPPFSQPMTHASSGSSMGHHSGSQTGSARPSMSSQGSGSVPMAANGSRRPSNPPIVTRFQRDYSMSNPASPALASAYIGASPLGAPFTQEPPSSAASSRSPSAGIAPGASFMVSGIADSLPPISTSFAPGTAVSVASNSSTSTLVNSTGSTASVTRPPLFPHATSPQFPSTESAEPSPISPRPDAKRKMSKSGGGGTIKSAFGTLFSSVGDMVANQRRMEISTPYDPVHLTHVGFNFDTGEFIGLPKEWQKLLQDSGISQQEQEANPQAIVDVVAFYQDATKHEAEQPGGEDDEVWRKFSSPAHQRHYENPRSAPSPPLRNDPKLKSQFPTGAAHKLDRSMSQRAAPKTPVSQPLDRSKSTRTSPIPPAVPPQQQVSTPQRSEERTRQDSESGGLSVARKREAKPGSVRETDIVKRLQAICTDADPTKLYRGLVKIGQGASGGVYTAYQVGTNLSVAVKQMNLKQQPKKDLIINEIVVMKESSHPNIVNFIDSFLVKGELWVVMEYMEGGSLTDVVTCNILSEGQIAAVCKETLEGLKHLHEHGVIHRDIKSDNVLLSLTGQIKLTDFGFCAQINESQMKRTTMVGTPYWMAPEVVTRKEYGPKVDIWSLGIMCIEMIEGEPPYLNENPLRALYLIATNGTPKINNPDQLSNIFRSFLRSCLSVDVEKRPDASQMLMHPFLQRSVNLKSLSPLIKAAREQAKAKR</sequence>
<dbReference type="InterPro" id="IPR011009">
    <property type="entry name" value="Kinase-like_dom_sf"/>
</dbReference>
<keyword evidence="17" id="KW-1185">Reference proteome</keyword>
<accession>G7DW87</accession>
<dbReference type="Proteomes" id="UP000009131">
    <property type="component" value="Unassembled WGS sequence"/>
</dbReference>
<dbReference type="InterPro" id="IPR033923">
    <property type="entry name" value="PAK_BD"/>
</dbReference>
<feature type="region of interest" description="Disordered" evidence="13">
    <location>
        <begin position="1"/>
        <end position="33"/>
    </location>
</feature>
<keyword evidence="7 12" id="KW-0547">Nucleotide-binding</keyword>
<dbReference type="PROSITE" id="PS00107">
    <property type="entry name" value="PROTEIN_KINASE_ATP"/>
    <property type="match status" value="1"/>
</dbReference>
<comment type="caution">
    <text evidence="16">The sequence shown here is derived from an EMBL/GenBank/DDBJ whole genome shotgun (WGS) entry which is preliminary data.</text>
</comment>
<feature type="binding site" evidence="12">
    <location>
        <position position="906"/>
    </location>
    <ligand>
        <name>ATP</name>
        <dbReference type="ChEBI" id="CHEBI:30616"/>
    </ligand>
</feature>
<dbReference type="GO" id="GO:0005524">
    <property type="term" value="F:ATP binding"/>
    <property type="evidence" value="ECO:0007669"/>
    <property type="project" value="UniProtKB-UniRule"/>
</dbReference>
<dbReference type="OrthoDB" id="248923at2759"/>
<evidence type="ECO:0000256" key="1">
    <source>
        <dbReference type="ARBA" id="ARBA00004496"/>
    </source>
</evidence>
<dbReference type="CDD" id="cd01093">
    <property type="entry name" value="CRIB_PAK_like"/>
    <property type="match status" value="1"/>
</dbReference>
<evidence type="ECO:0000256" key="7">
    <source>
        <dbReference type="ARBA" id="ARBA00022741"/>
    </source>
</evidence>
<keyword evidence="6" id="KW-0808">Transferase</keyword>
<feature type="compositionally biased region" description="Low complexity" evidence="13">
    <location>
        <begin position="588"/>
        <end position="598"/>
    </location>
</feature>
<dbReference type="PROSITE" id="PS00108">
    <property type="entry name" value="PROTEIN_KINASE_ST"/>
    <property type="match status" value="1"/>
</dbReference>
<feature type="compositionally biased region" description="Low complexity" evidence="13">
    <location>
        <begin position="432"/>
        <end position="445"/>
    </location>
</feature>
<dbReference type="EMBL" id="BABT02000047">
    <property type="protein sequence ID" value="GAA94775.1"/>
    <property type="molecule type" value="Genomic_DNA"/>
</dbReference>
<dbReference type="AlphaFoldDB" id="G7DW87"/>
<dbReference type="GO" id="GO:0004674">
    <property type="term" value="F:protein serine/threonine kinase activity"/>
    <property type="evidence" value="ECO:0007669"/>
    <property type="project" value="UniProtKB-KW"/>
</dbReference>
<proteinExistence type="inferred from homology"/>
<feature type="compositionally biased region" description="Basic and acidic residues" evidence="13">
    <location>
        <begin position="828"/>
        <end position="837"/>
    </location>
</feature>
<evidence type="ECO:0000259" key="14">
    <source>
        <dbReference type="PROSITE" id="PS50011"/>
    </source>
</evidence>
<evidence type="ECO:0000313" key="16">
    <source>
        <dbReference type="EMBL" id="GAA94775.1"/>
    </source>
</evidence>
<dbReference type="PANTHER" id="PTHR45832:SF22">
    <property type="entry name" value="SERINE_THREONINE-PROTEIN KINASE SAMKA-RELATED"/>
    <property type="match status" value="1"/>
</dbReference>
<evidence type="ECO:0000256" key="5">
    <source>
        <dbReference type="ARBA" id="ARBA00022527"/>
    </source>
</evidence>
<feature type="compositionally biased region" description="Polar residues" evidence="13">
    <location>
        <begin position="272"/>
        <end position="282"/>
    </location>
</feature>
<dbReference type="SUPFAM" id="SSF56112">
    <property type="entry name" value="Protein kinase-like (PK-like)"/>
    <property type="match status" value="1"/>
</dbReference>
<comment type="catalytic activity">
    <reaction evidence="10">
        <text>L-threonyl-[protein] + ATP = O-phospho-L-threonyl-[protein] + ADP + H(+)</text>
        <dbReference type="Rhea" id="RHEA:46608"/>
        <dbReference type="Rhea" id="RHEA-COMP:11060"/>
        <dbReference type="Rhea" id="RHEA-COMP:11605"/>
        <dbReference type="ChEBI" id="CHEBI:15378"/>
        <dbReference type="ChEBI" id="CHEBI:30013"/>
        <dbReference type="ChEBI" id="CHEBI:30616"/>
        <dbReference type="ChEBI" id="CHEBI:61977"/>
        <dbReference type="ChEBI" id="CHEBI:456216"/>
        <dbReference type="EC" id="2.7.11.1"/>
    </reaction>
</comment>
<dbReference type="GO" id="GO:0005737">
    <property type="term" value="C:cytoplasm"/>
    <property type="evidence" value="ECO:0007669"/>
    <property type="project" value="UniProtKB-SubCell"/>
</dbReference>
<dbReference type="SMART" id="SM00220">
    <property type="entry name" value="S_TKc"/>
    <property type="match status" value="1"/>
</dbReference>
<dbReference type="eggNOG" id="KOG0578">
    <property type="taxonomic scope" value="Eukaryota"/>
</dbReference>
<keyword evidence="4" id="KW-0963">Cytoplasm</keyword>
<feature type="compositionally biased region" description="Low complexity" evidence="13">
    <location>
        <begin position="1"/>
        <end position="31"/>
    </location>
</feature>
<dbReference type="InterPro" id="IPR036936">
    <property type="entry name" value="CRIB_dom_sf"/>
</dbReference>
<feature type="compositionally biased region" description="Polar residues" evidence="13">
    <location>
        <begin position="611"/>
        <end position="621"/>
    </location>
</feature>
<evidence type="ECO:0000256" key="2">
    <source>
        <dbReference type="ARBA" id="ARBA00008874"/>
    </source>
</evidence>
<evidence type="ECO:0000256" key="9">
    <source>
        <dbReference type="ARBA" id="ARBA00022840"/>
    </source>
</evidence>
<evidence type="ECO:0000256" key="4">
    <source>
        <dbReference type="ARBA" id="ARBA00022490"/>
    </source>
</evidence>